<dbReference type="InterPro" id="IPR032816">
    <property type="entry name" value="VTT_dom"/>
</dbReference>
<reference evidence="4 5" key="1">
    <citation type="submission" date="2019-07" db="EMBL/GenBank/DDBJ databases">
        <title>Whole genome shotgun sequence of Sporosarcina luteola NBRC 105378.</title>
        <authorList>
            <person name="Hosoyama A."/>
            <person name="Uohara A."/>
            <person name="Ohji S."/>
            <person name="Ichikawa N."/>
        </authorList>
    </citation>
    <scope>NUCLEOTIDE SEQUENCE [LARGE SCALE GENOMIC DNA]</scope>
    <source>
        <strain evidence="4 5">NBRC 105378</strain>
    </source>
</reference>
<dbReference type="InterPro" id="IPR051311">
    <property type="entry name" value="DedA_domain"/>
</dbReference>
<keyword evidence="2" id="KW-0472">Membrane</keyword>
<evidence type="ECO:0000313" key="4">
    <source>
        <dbReference type="EMBL" id="GEN82268.1"/>
    </source>
</evidence>
<sequence>MLQFNEFVLHYGYFAVYFFLALGIFGLPLPDEFVVAFIGHLSAIGTFNFFIAFITTILGVMSGTVFTYILGRKIGKPLLMKYGKWISLPPKRMQLVDRWFDKYGSWAITLGYFIPGMRHLICYLSGSAEIEVKRYLFFAVIGTTVSSLVFLSLGYLLILPF</sequence>
<name>A0A511Z489_9BACL</name>
<dbReference type="Proteomes" id="UP000321901">
    <property type="component" value="Unassembled WGS sequence"/>
</dbReference>
<dbReference type="PANTHER" id="PTHR42709:SF9">
    <property type="entry name" value="ALKALINE PHOSPHATASE LIKE PROTEIN"/>
    <property type="match status" value="1"/>
</dbReference>
<keyword evidence="5" id="KW-1185">Reference proteome</keyword>
<keyword evidence="2" id="KW-0812">Transmembrane</keyword>
<dbReference type="AlphaFoldDB" id="A0A511Z489"/>
<dbReference type="OrthoDB" id="9782291at2"/>
<feature type="transmembrane region" description="Helical" evidence="2">
    <location>
        <begin position="7"/>
        <end position="29"/>
    </location>
</feature>
<feature type="transmembrane region" description="Helical" evidence="2">
    <location>
        <begin position="135"/>
        <end position="158"/>
    </location>
</feature>
<gene>
    <name evidence="4" type="primary">ybfM</name>
    <name evidence="4" type="ORF">SLU01_05800</name>
</gene>
<organism evidence="4 5">
    <name type="scientific">Sporosarcina luteola</name>
    <dbReference type="NCBI Taxonomy" id="582850"/>
    <lineage>
        <taxon>Bacteria</taxon>
        <taxon>Bacillati</taxon>
        <taxon>Bacillota</taxon>
        <taxon>Bacilli</taxon>
        <taxon>Bacillales</taxon>
        <taxon>Caryophanaceae</taxon>
        <taxon>Sporosarcina</taxon>
    </lineage>
</organism>
<proteinExistence type="inferred from homology"/>
<accession>A0A511Z489</accession>
<dbReference type="Pfam" id="PF09335">
    <property type="entry name" value="VTT_dom"/>
    <property type="match status" value="1"/>
</dbReference>
<dbReference type="EMBL" id="BJYL01000006">
    <property type="protein sequence ID" value="GEN82268.1"/>
    <property type="molecule type" value="Genomic_DNA"/>
</dbReference>
<feature type="domain" description="VTT" evidence="3">
    <location>
        <begin position="31"/>
        <end position="155"/>
    </location>
</feature>
<comment type="similarity">
    <text evidence="1">Belongs to the DedA family.</text>
</comment>
<keyword evidence="2" id="KW-1133">Transmembrane helix</keyword>
<evidence type="ECO:0000256" key="2">
    <source>
        <dbReference type="SAM" id="Phobius"/>
    </source>
</evidence>
<protein>
    <submittedName>
        <fullName evidence="4">Putative membrane protein YbfM</fullName>
    </submittedName>
</protein>
<dbReference type="GO" id="GO:0005886">
    <property type="term" value="C:plasma membrane"/>
    <property type="evidence" value="ECO:0007669"/>
    <property type="project" value="TreeGrafter"/>
</dbReference>
<comment type="caution">
    <text evidence="4">The sequence shown here is derived from an EMBL/GenBank/DDBJ whole genome shotgun (WGS) entry which is preliminary data.</text>
</comment>
<evidence type="ECO:0000313" key="5">
    <source>
        <dbReference type="Proteomes" id="UP000321901"/>
    </source>
</evidence>
<dbReference type="PANTHER" id="PTHR42709">
    <property type="entry name" value="ALKALINE PHOSPHATASE LIKE PROTEIN"/>
    <property type="match status" value="1"/>
</dbReference>
<dbReference type="RefSeq" id="WP_147055143.1">
    <property type="nucleotide sequence ID" value="NZ_BJYL01000006.1"/>
</dbReference>
<evidence type="ECO:0000259" key="3">
    <source>
        <dbReference type="Pfam" id="PF09335"/>
    </source>
</evidence>
<evidence type="ECO:0000256" key="1">
    <source>
        <dbReference type="ARBA" id="ARBA00010792"/>
    </source>
</evidence>
<feature type="transmembrane region" description="Helical" evidence="2">
    <location>
        <begin position="49"/>
        <end position="71"/>
    </location>
</feature>